<feature type="transmembrane region" description="Helical" evidence="2">
    <location>
        <begin position="835"/>
        <end position="864"/>
    </location>
</feature>
<organism evidence="3 4">
    <name type="scientific">Symbiodinium necroappetens</name>
    <dbReference type="NCBI Taxonomy" id="1628268"/>
    <lineage>
        <taxon>Eukaryota</taxon>
        <taxon>Sar</taxon>
        <taxon>Alveolata</taxon>
        <taxon>Dinophyceae</taxon>
        <taxon>Suessiales</taxon>
        <taxon>Symbiodiniaceae</taxon>
        <taxon>Symbiodinium</taxon>
    </lineage>
</organism>
<dbReference type="EMBL" id="CAJNJA010002559">
    <property type="protein sequence ID" value="CAE7169539.1"/>
    <property type="molecule type" value="Genomic_DNA"/>
</dbReference>
<dbReference type="Proteomes" id="UP000601435">
    <property type="component" value="Unassembled WGS sequence"/>
</dbReference>
<reference evidence="3" key="1">
    <citation type="submission" date="2021-02" db="EMBL/GenBank/DDBJ databases">
        <authorList>
            <person name="Dougan E. K."/>
            <person name="Rhodes N."/>
            <person name="Thang M."/>
            <person name="Chan C."/>
        </authorList>
    </citation>
    <scope>NUCLEOTIDE SEQUENCE</scope>
</reference>
<feature type="compositionally biased region" description="Pro residues" evidence="1">
    <location>
        <begin position="926"/>
        <end position="936"/>
    </location>
</feature>
<feature type="region of interest" description="Disordered" evidence="1">
    <location>
        <begin position="1009"/>
        <end position="1099"/>
    </location>
</feature>
<evidence type="ECO:0000256" key="2">
    <source>
        <dbReference type="SAM" id="Phobius"/>
    </source>
</evidence>
<name>A0A812IV37_9DINO</name>
<keyword evidence="2" id="KW-1133">Transmembrane helix</keyword>
<evidence type="ECO:0000256" key="1">
    <source>
        <dbReference type="SAM" id="MobiDB-lite"/>
    </source>
</evidence>
<gene>
    <name evidence="3" type="ORF">SNEC2469_LOCUS465</name>
</gene>
<feature type="transmembrane region" description="Helical" evidence="2">
    <location>
        <begin position="85"/>
        <end position="105"/>
    </location>
</feature>
<sequence length="1118" mass="123871">MAERRSRTFSSSEEWQQALQALNSPPQSRSAIYRPEQVFHHSERYSLGHAVKDMARAFRERHMETSLKKLRASPALIFLKVWHTYGIWVGACVYFTISANLMLAWYIDWYRTTGTYRTESRGASFIFHFDLAPFFAIFCRSWLLVRVVGDLLRFCYLLAKDAWEEDAFVTYRRVVCGDFQRDLRDEMERKPDRSSQWSVEMLSSPGCRALDVFLQISIYLALDVVPVACFLISYIEEQSFANATVAASAGLSGGSCIHVFVFFLAMWVTDVVAKRRGFMAAYRGEARLAPCEYPGESLQNFQWAGEFGDRHLANLEAARCVSFVEDSLDGPPDRCLSPRSSGGGGVSLGDRSDQSAPSSVVTSDVARRPGGSVHLASAGALDVQESSSSALPPRLDMLARPQRSETAGSTDRVAVADQLNLCIPMCVCFSGTLAAISTVQQASAFAGYSRLESRQTGKSNPRLHNVVIRNEPYYPIKGETYYQMTLQLGKVPDEIVGPLVAGTYDVGDGALVRLSTDQVVDPRTRDSFEWRHQDDLRLQVHGDLCRLNDIRCLKISADYDPWLDESLWTAQFSNRHRRIHSADNMYHKREEYQSDSYPDATEGAKVVQLDRRYSRVKDEFCATRSQVSFVRSLGIHFDGYPNLNETHFEPQSSLQRVELPLEEHRDIALAMVTDMGANAAHQRSILPFAFRICSGPWPRVVPERSVDSFSSLVKVAVMIVGWQERNWALVGAGVALMVGTVCRRQCTSGGPPTGERPCFPGAGSWELWALQAWGERYCGLHSEVQQSSNVTFAVVLLLQGILLATLGQWAGMLVCIGMVLVTFLRHRMAYRERPWGWLIGAFSDFALQTPLCISTVLSCSFLAMSATVTYPCILRSVTAPALKQTEPACTKPELAHQASTGVEAASHDEAAKGWQINTPSTICPTPRTPASPPPLALPASAVDIPASSLTSEDVRPFWMEMAEGDEGVAPFDEPLTGRLGHAPSCIDSGTEKAFSSLGLPDWVFDSCPQQRDDFSPSPRSIRDSSVASSPSSPALSCFETPPPPSMRPRSPQPKAQAAQAAQAQAPAHGRGRMSWADLAEEEEEEALHMPAAGRQPARARVSWADLEEDTVEVSWQWR</sequence>
<feature type="transmembrane region" description="Helical" evidence="2">
    <location>
        <begin position="245"/>
        <end position="268"/>
    </location>
</feature>
<feature type="compositionally biased region" description="Low complexity" evidence="1">
    <location>
        <begin position="1047"/>
        <end position="1067"/>
    </location>
</feature>
<keyword evidence="4" id="KW-1185">Reference proteome</keyword>
<dbReference type="AlphaFoldDB" id="A0A812IV37"/>
<dbReference type="OrthoDB" id="442184at2759"/>
<accession>A0A812IV37</accession>
<feature type="region of interest" description="Disordered" evidence="1">
    <location>
        <begin position="327"/>
        <end position="368"/>
    </location>
</feature>
<proteinExistence type="predicted"/>
<feature type="transmembrane region" description="Helical" evidence="2">
    <location>
        <begin position="790"/>
        <end position="823"/>
    </location>
</feature>
<comment type="caution">
    <text evidence="3">The sequence shown here is derived from an EMBL/GenBank/DDBJ whole genome shotgun (WGS) entry which is preliminary data.</text>
</comment>
<keyword evidence="2" id="KW-0812">Transmembrane</keyword>
<feature type="compositionally biased region" description="Low complexity" evidence="1">
    <location>
        <begin position="1017"/>
        <end position="1036"/>
    </location>
</feature>
<feature type="transmembrane region" description="Helical" evidence="2">
    <location>
        <begin position="212"/>
        <end position="233"/>
    </location>
</feature>
<feature type="region of interest" description="Disordered" evidence="1">
    <location>
        <begin position="916"/>
        <end position="939"/>
    </location>
</feature>
<feature type="transmembrane region" description="Helical" evidence="2">
    <location>
        <begin position="125"/>
        <end position="143"/>
    </location>
</feature>
<protein>
    <submittedName>
        <fullName evidence="3">Uncharacterized protein</fullName>
    </submittedName>
</protein>
<evidence type="ECO:0000313" key="3">
    <source>
        <dbReference type="EMBL" id="CAE7169539.1"/>
    </source>
</evidence>
<keyword evidence="2" id="KW-0472">Membrane</keyword>
<evidence type="ECO:0000313" key="4">
    <source>
        <dbReference type="Proteomes" id="UP000601435"/>
    </source>
</evidence>